<feature type="transmembrane region" description="Helical" evidence="1">
    <location>
        <begin position="21"/>
        <end position="40"/>
    </location>
</feature>
<evidence type="ECO:0000313" key="2">
    <source>
        <dbReference type="EMBL" id="KAI8575993.1"/>
    </source>
</evidence>
<accession>A0AAD5E2I3</accession>
<dbReference type="RefSeq" id="XP_051440997.1">
    <property type="nucleotide sequence ID" value="XM_051591914.1"/>
</dbReference>
<proteinExistence type="predicted"/>
<protein>
    <submittedName>
        <fullName evidence="2">Uncharacterized protein</fullName>
    </submittedName>
</protein>
<dbReference type="AlphaFoldDB" id="A0AAD5E2I3"/>
<reference evidence="2" key="1">
    <citation type="submission" date="2021-06" db="EMBL/GenBank/DDBJ databases">
        <authorList>
            <consortium name="DOE Joint Genome Institute"/>
            <person name="Mondo S.J."/>
            <person name="Amses K.R."/>
            <person name="Simmons D.R."/>
            <person name="Longcore J.E."/>
            <person name="Seto K."/>
            <person name="Alves G.H."/>
            <person name="Bonds A.E."/>
            <person name="Quandt C.A."/>
            <person name="Davis W.J."/>
            <person name="Chang Y."/>
            <person name="Letcher P.M."/>
            <person name="Powell M.J."/>
            <person name="Kuo A."/>
            <person name="Labutti K."/>
            <person name="Pangilinan J."/>
            <person name="Andreopoulos W."/>
            <person name="Tritt A."/>
            <person name="Riley R."/>
            <person name="Hundley H."/>
            <person name="Johnson J."/>
            <person name="Lipzen A."/>
            <person name="Barry K."/>
            <person name="Berbee M.L."/>
            <person name="Buchler N.E."/>
            <person name="Grigoriev I.V."/>
            <person name="Spatafora J.W."/>
            <person name="Stajich J.E."/>
            <person name="James T.Y."/>
        </authorList>
    </citation>
    <scope>NUCLEOTIDE SEQUENCE</scope>
    <source>
        <strain evidence="2">AG</strain>
    </source>
</reference>
<comment type="caution">
    <text evidence="2">The sequence shown here is derived from an EMBL/GenBank/DDBJ whole genome shotgun (WGS) entry which is preliminary data.</text>
</comment>
<evidence type="ECO:0000313" key="3">
    <source>
        <dbReference type="Proteomes" id="UP001206595"/>
    </source>
</evidence>
<sequence length="53" mass="6434">MVIRLPTRNESTRINESTKYRTFRWMTLVVFLLCSTFLIVDKSISHNLIYRLR</sequence>
<reference evidence="2" key="2">
    <citation type="journal article" date="2022" name="Proc. Natl. Acad. Sci. U.S.A.">
        <title>Diploid-dominant life cycles characterize the early evolution of Fungi.</title>
        <authorList>
            <person name="Amses K.R."/>
            <person name="Simmons D.R."/>
            <person name="Longcore J.E."/>
            <person name="Mondo S.J."/>
            <person name="Seto K."/>
            <person name="Jeronimo G.H."/>
            <person name="Bonds A.E."/>
            <person name="Quandt C.A."/>
            <person name="Davis W.J."/>
            <person name="Chang Y."/>
            <person name="Federici B.A."/>
            <person name="Kuo A."/>
            <person name="LaButti K."/>
            <person name="Pangilinan J."/>
            <person name="Andreopoulos W."/>
            <person name="Tritt A."/>
            <person name="Riley R."/>
            <person name="Hundley H."/>
            <person name="Johnson J."/>
            <person name="Lipzen A."/>
            <person name="Barry K."/>
            <person name="Lang B.F."/>
            <person name="Cuomo C.A."/>
            <person name="Buchler N.E."/>
            <person name="Grigoriev I.V."/>
            <person name="Spatafora J.W."/>
            <person name="Stajich J.E."/>
            <person name="James T.Y."/>
        </authorList>
    </citation>
    <scope>NUCLEOTIDE SEQUENCE</scope>
    <source>
        <strain evidence="2">AG</strain>
    </source>
</reference>
<keyword evidence="1" id="KW-0472">Membrane</keyword>
<keyword evidence="1" id="KW-0812">Transmembrane</keyword>
<dbReference type="Proteomes" id="UP001206595">
    <property type="component" value="Unassembled WGS sequence"/>
</dbReference>
<name>A0AAD5E2I3_UMBRA</name>
<keyword evidence="1" id="KW-1133">Transmembrane helix</keyword>
<dbReference type="EMBL" id="MU620964">
    <property type="protein sequence ID" value="KAI8575993.1"/>
    <property type="molecule type" value="Genomic_DNA"/>
</dbReference>
<keyword evidence="3" id="KW-1185">Reference proteome</keyword>
<organism evidence="2 3">
    <name type="scientific">Umbelopsis ramanniana AG</name>
    <dbReference type="NCBI Taxonomy" id="1314678"/>
    <lineage>
        <taxon>Eukaryota</taxon>
        <taxon>Fungi</taxon>
        <taxon>Fungi incertae sedis</taxon>
        <taxon>Mucoromycota</taxon>
        <taxon>Mucoromycotina</taxon>
        <taxon>Umbelopsidomycetes</taxon>
        <taxon>Umbelopsidales</taxon>
        <taxon>Umbelopsidaceae</taxon>
        <taxon>Umbelopsis</taxon>
    </lineage>
</organism>
<gene>
    <name evidence="2" type="ORF">K450DRAFT_258858</name>
</gene>
<dbReference type="GeneID" id="75917257"/>
<evidence type="ECO:0000256" key="1">
    <source>
        <dbReference type="SAM" id="Phobius"/>
    </source>
</evidence>